<feature type="transmembrane region" description="Helical" evidence="2">
    <location>
        <begin position="219"/>
        <end position="239"/>
    </location>
</feature>
<comment type="caution">
    <text evidence="4">The sequence shown here is derived from an EMBL/GenBank/DDBJ whole genome shotgun (WGS) entry which is preliminary data.</text>
</comment>
<evidence type="ECO:0000256" key="1">
    <source>
        <dbReference type="SAM" id="Coils"/>
    </source>
</evidence>
<accession>A0A1J5N4N5</accession>
<dbReference type="OrthoDB" id="1434825at2"/>
<dbReference type="Proteomes" id="UP000181901">
    <property type="component" value="Unassembled WGS sequence"/>
</dbReference>
<evidence type="ECO:0000313" key="5">
    <source>
        <dbReference type="Proteomes" id="UP000181901"/>
    </source>
</evidence>
<evidence type="ECO:0000256" key="3">
    <source>
        <dbReference type="SAM" id="SignalP"/>
    </source>
</evidence>
<protein>
    <submittedName>
        <fullName evidence="4">Chromosome partition protein Smc</fullName>
    </submittedName>
</protein>
<evidence type="ECO:0000313" key="4">
    <source>
        <dbReference type="EMBL" id="OIQ50571.1"/>
    </source>
</evidence>
<evidence type="ECO:0000256" key="2">
    <source>
        <dbReference type="SAM" id="Phobius"/>
    </source>
</evidence>
<organism evidence="4 5">
    <name type="scientific">Pseudodesulfovibrio hydrargyri</name>
    <dbReference type="NCBI Taxonomy" id="2125990"/>
    <lineage>
        <taxon>Bacteria</taxon>
        <taxon>Pseudomonadati</taxon>
        <taxon>Thermodesulfobacteriota</taxon>
        <taxon>Desulfovibrionia</taxon>
        <taxon>Desulfovibrionales</taxon>
        <taxon>Desulfovibrionaceae</taxon>
    </lineage>
</organism>
<dbReference type="EMBL" id="LKAQ01000004">
    <property type="protein sequence ID" value="OIQ50571.1"/>
    <property type="molecule type" value="Genomic_DNA"/>
</dbReference>
<feature type="signal peptide" evidence="3">
    <location>
        <begin position="1"/>
        <end position="23"/>
    </location>
</feature>
<sequence length="303" mass="34546">MKIITTTALALLILIFTAPELMARDDSSENKSWLSSFFNPNDAVVFRDLVHKKKTLGVEYDVIEDSLRRSEQNLKEIGSILILKDDLLRANSAKTRYSTRISNYDEKKKRIQDSINDFKKKIQTTNTKQEVDKINNFIESLESELFYLSEDYEDDNERVNSINNDIVHINSRIQQSKEESNKIAQLRNDLKTKEVEISNTDNRLSELLNRDSLQNSFRLNISIAFTLLVGVVIVGFYRIASTKDELAKTIFSGEKGIQFITLFLIIISIILFGIMGSLQSEELSALLGALSGYILGRTSKNEE</sequence>
<feature type="chain" id="PRO_5013085893" evidence="3">
    <location>
        <begin position="24"/>
        <end position="303"/>
    </location>
</feature>
<keyword evidence="5" id="KW-1185">Reference proteome</keyword>
<gene>
    <name evidence="4" type="primary">smc_2</name>
    <name evidence="4" type="ORF">BerOc1_02512</name>
</gene>
<reference evidence="4 5" key="1">
    <citation type="submission" date="2015-09" db="EMBL/GenBank/DDBJ databases">
        <title>Genome of Desulfovibrio dechloracetivorans BerOc1, a mercury methylating strain isolated from highly hydrocarbons and metals contaminated coastal sediments.</title>
        <authorList>
            <person name="Goni Urriza M."/>
            <person name="Gassie C."/>
            <person name="Bouchez O."/>
            <person name="Klopp C."/>
            <person name="Ranchou-Peyruse A."/>
            <person name="Remy G."/>
        </authorList>
    </citation>
    <scope>NUCLEOTIDE SEQUENCE [LARGE SCALE GENOMIC DNA]</scope>
    <source>
        <strain evidence="4 5">BerOc1</strain>
    </source>
</reference>
<keyword evidence="3" id="KW-0732">Signal</keyword>
<keyword evidence="1" id="KW-0175">Coiled coil</keyword>
<name>A0A1J5N4N5_9BACT</name>
<keyword evidence="2" id="KW-0472">Membrane</keyword>
<feature type="coiled-coil region" evidence="1">
    <location>
        <begin position="176"/>
        <end position="210"/>
    </location>
</feature>
<dbReference type="AlphaFoldDB" id="A0A1J5N4N5"/>
<proteinExistence type="predicted"/>
<keyword evidence="2" id="KW-0812">Transmembrane</keyword>
<keyword evidence="2" id="KW-1133">Transmembrane helix</keyword>
<feature type="transmembrane region" description="Helical" evidence="2">
    <location>
        <begin position="259"/>
        <end position="278"/>
    </location>
</feature>
<dbReference type="RefSeq" id="WP_129586536.1">
    <property type="nucleotide sequence ID" value="NZ_LKAQ01000004.1"/>
</dbReference>